<dbReference type="VEuPathDB" id="VectorBase:PPAI007679"/>
<feature type="domain" description="C2H2-type" evidence="10">
    <location>
        <begin position="578"/>
        <end position="605"/>
    </location>
</feature>
<dbReference type="InterPro" id="IPR036236">
    <property type="entry name" value="Znf_C2H2_sf"/>
</dbReference>
<feature type="domain" description="C2H2-type" evidence="10">
    <location>
        <begin position="606"/>
        <end position="633"/>
    </location>
</feature>
<dbReference type="PANTHER" id="PTHR24388:SF54">
    <property type="entry name" value="PROTEIN ESCARGOT"/>
    <property type="match status" value="1"/>
</dbReference>
<comment type="similarity">
    <text evidence="8">Belongs to the snail C2H2-type zinc-finger protein family.</text>
</comment>
<feature type="region of interest" description="Disordered" evidence="9">
    <location>
        <begin position="34"/>
        <end position="59"/>
    </location>
</feature>
<feature type="compositionally biased region" description="Polar residues" evidence="9">
    <location>
        <begin position="34"/>
        <end position="56"/>
    </location>
</feature>
<dbReference type="GO" id="GO:0000978">
    <property type="term" value="F:RNA polymerase II cis-regulatory region sequence-specific DNA binding"/>
    <property type="evidence" value="ECO:0007669"/>
    <property type="project" value="TreeGrafter"/>
</dbReference>
<dbReference type="InterPro" id="IPR022755">
    <property type="entry name" value="Znf_C2H2_jaz"/>
</dbReference>
<keyword evidence="2" id="KW-0479">Metal-binding</keyword>
<evidence type="ECO:0000256" key="2">
    <source>
        <dbReference type="ARBA" id="ARBA00022723"/>
    </source>
</evidence>
<evidence type="ECO:0000256" key="6">
    <source>
        <dbReference type="ARBA" id="ARBA00023125"/>
    </source>
</evidence>
<sequence>MASEGDPQMVSPKQCDKCGFVCDSVNVLNEHCSTQHGTGESQDTESMGFSMNQQGPQHPYIKEETTSDILDLDSQKVVYPQQHHDGVLPTDTTALPPMHSLHPLQSMQRHTLMWHEPQSTTNPKTTIFPSMKAPYPVLGNKPDYGSAAVKGEYMSQTMLPPPDVKMFADSSNNQVTTSQSDFPTTTTPADSDAAFRTQFEPASSSLPNSQQPKSSSWKSNEARRPKTYNCTACNKWFTSSGHLKRHYNTTLHKNAVKSSGQPDPATLPISAHHHPARDSVKNNHHISATDPPPLVIPTSSAMDTADGEFSTGTQQYTGGDFRGGLLGQVTPTENNSVYQAQQFCPNPPNGEAGPSALHASQPRGLLTHMANITPLASHQEVPQPIPTTTIRTIIHPSTSQVIISSIMEQPPPPYTIRQPPDMQHTAPSPLTIPLHRADMPANYPIIIGDHGAVDDREAYTYETTFDIETPVTRFTSQVIGDTVPPFSPDMPAEHHVAVRSLTPKMAAIAPPVSPSSPSVTTSARQGKPAKRVYRSTKKGGFVEQGGEPLKCIECDKVFNKACYLTQHNKTFHSGEKPFKCQRCGKRFPCGQTHESHVVKHMGEKPFKCDQCPKQFNHKTDLRRHQCLHSGYKPYTCDQCGKGFIRKDHLMKHKDVHKKKAAGVKKQQLTQGKGANKKAITATNVPNLQVIPNDNVLHI</sequence>
<feature type="region of interest" description="Disordered" evidence="9">
    <location>
        <begin position="254"/>
        <end position="330"/>
    </location>
</feature>
<dbReference type="FunFam" id="3.30.160.60:FF:000414">
    <property type="entry name" value="Zinc finger protein 398"/>
    <property type="match status" value="1"/>
</dbReference>
<accession>A0A1B0DHP5</accession>
<feature type="compositionally biased region" description="Polar residues" evidence="9">
    <location>
        <begin position="200"/>
        <end position="219"/>
    </location>
</feature>
<evidence type="ECO:0000256" key="5">
    <source>
        <dbReference type="ARBA" id="ARBA00022833"/>
    </source>
</evidence>
<evidence type="ECO:0000313" key="11">
    <source>
        <dbReference type="EnsemblMetazoa" id="PPAI007679-PA"/>
    </source>
</evidence>
<feature type="region of interest" description="Disordered" evidence="9">
    <location>
        <begin position="165"/>
        <end position="224"/>
    </location>
</feature>
<dbReference type="PROSITE" id="PS00028">
    <property type="entry name" value="ZINC_FINGER_C2H2_1"/>
    <property type="match status" value="5"/>
</dbReference>
<keyword evidence="3" id="KW-0677">Repeat</keyword>
<dbReference type="SUPFAM" id="SSF57667">
    <property type="entry name" value="beta-beta-alpha zinc fingers"/>
    <property type="match status" value="3"/>
</dbReference>
<keyword evidence="6" id="KW-0238">DNA-binding</keyword>
<organism evidence="11 12">
    <name type="scientific">Phlebotomus papatasi</name>
    <name type="common">Sandfly</name>
    <dbReference type="NCBI Taxonomy" id="29031"/>
    <lineage>
        <taxon>Eukaryota</taxon>
        <taxon>Metazoa</taxon>
        <taxon>Ecdysozoa</taxon>
        <taxon>Arthropoda</taxon>
        <taxon>Hexapoda</taxon>
        <taxon>Insecta</taxon>
        <taxon>Pterygota</taxon>
        <taxon>Neoptera</taxon>
        <taxon>Endopterygota</taxon>
        <taxon>Diptera</taxon>
        <taxon>Nematocera</taxon>
        <taxon>Psychodoidea</taxon>
        <taxon>Psychodidae</taxon>
        <taxon>Phlebotomus</taxon>
        <taxon>Phlebotomus</taxon>
    </lineage>
</organism>
<dbReference type="PANTHER" id="PTHR24388">
    <property type="entry name" value="ZINC FINGER PROTEIN"/>
    <property type="match status" value="1"/>
</dbReference>
<protein>
    <recommendedName>
        <fullName evidence="10">C2H2-type domain-containing protein</fullName>
    </recommendedName>
</protein>
<dbReference type="EnsemblMetazoa" id="PPAI007679-RA">
    <property type="protein sequence ID" value="PPAI007679-PA"/>
    <property type="gene ID" value="PPAI007679"/>
</dbReference>
<reference evidence="11" key="1">
    <citation type="submission" date="2022-08" db="UniProtKB">
        <authorList>
            <consortium name="EnsemblMetazoa"/>
        </authorList>
    </citation>
    <scope>IDENTIFICATION</scope>
    <source>
        <strain evidence="11">Israel</strain>
    </source>
</reference>
<dbReference type="Pfam" id="PF12171">
    <property type="entry name" value="zf-C2H2_jaz"/>
    <property type="match status" value="1"/>
</dbReference>
<feature type="region of interest" description="Disordered" evidence="9">
    <location>
        <begin position="509"/>
        <end position="532"/>
    </location>
</feature>
<dbReference type="InterPro" id="IPR013087">
    <property type="entry name" value="Znf_C2H2_type"/>
</dbReference>
<dbReference type="PROSITE" id="PS50157">
    <property type="entry name" value="ZINC_FINGER_C2H2_2"/>
    <property type="match status" value="5"/>
</dbReference>
<feature type="domain" description="C2H2-type" evidence="10">
    <location>
        <begin position="228"/>
        <end position="257"/>
    </location>
</feature>
<dbReference type="FunFam" id="3.30.160.60:FF:000358">
    <property type="entry name" value="zinc finger protein 24"/>
    <property type="match status" value="1"/>
</dbReference>
<feature type="domain" description="C2H2-type" evidence="10">
    <location>
        <begin position="549"/>
        <end position="577"/>
    </location>
</feature>
<evidence type="ECO:0000256" key="7">
    <source>
        <dbReference type="ARBA" id="ARBA00023242"/>
    </source>
</evidence>
<dbReference type="Proteomes" id="UP000092462">
    <property type="component" value="Unassembled WGS sequence"/>
</dbReference>
<dbReference type="InterPro" id="IPR050527">
    <property type="entry name" value="Snail/Krueppel_Znf"/>
</dbReference>
<name>A0A1B0DHP5_PHLPP</name>
<dbReference type="EMBL" id="AJVK01034113">
    <property type="status" value="NOT_ANNOTATED_CDS"/>
    <property type="molecule type" value="Genomic_DNA"/>
</dbReference>
<dbReference type="SMART" id="SM00355">
    <property type="entry name" value="ZnF_C2H2"/>
    <property type="match status" value="6"/>
</dbReference>
<comment type="subcellular location">
    <subcellularLocation>
        <location evidence="1">Nucleus</location>
    </subcellularLocation>
</comment>
<dbReference type="VEuPathDB" id="VectorBase:PPAPM1_011155"/>
<evidence type="ECO:0000313" key="12">
    <source>
        <dbReference type="Proteomes" id="UP000092462"/>
    </source>
</evidence>
<evidence type="ECO:0000256" key="4">
    <source>
        <dbReference type="ARBA" id="ARBA00022771"/>
    </source>
</evidence>
<dbReference type="Gene3D" id="3.30.160.60">
    <property type="entry name" value="Classic Zinc Finger"/>
    <property type="match status" value="5"/>
</dbReference>
<keyword evidence="7" id="KW-0539">Nucleus</keyword>
<keyword evidence="4" id="KW-0863">Zinc-finger</keyword>
<feature type="compositionally biased region" description="Low complexity" evidence="9">
    <location>
        <begin position="176"/>
        <end position="195"/>
    </location>
</feature>
<evidence type="ECO:0000259" key="10">
    <source>
        <dbReference type="PROSITE" id="PS50157"/>
    </source>
</evidence>
<proteinExistence type="inferred from homology"/>
<evidence type="ECO:0000256" key="9">
    <source>
        <dbReference type="SAM" id="MobiDB-lite"/>
    </source>
</evidence>
<dbReference type="GO" id="GO:0000981">
    <property type="term" value="F:DNA-binding transcription factor activity, RNA polymerase II-specific"/>
    <property type="evidence" value="ECO:0007669"/>
    <property type="project" value="TreeGrafter"/>
</dbReference>
<keyword evidence="5" id="KW-0862">Zinc</keyword>
<feature type="domain" description="C2H2-type" evidence="10">
    <location>
        <begin position="634"/>
        <end position="661"/>
    </location>
</feature>
<keyword evidence="12" id="KW-1185">Reference proteome</keyword>
<dbReference type="GO" id="GO:0008270">
    <property type="term" value="F:zinc ion binding"/>
    <property type="evidence" value="ECO:0007669"/>
    <property type="project" value="UniProtKB-KW"/>
</dbReference>
<dbReference type="GO" id="GO:0005634">
    <property type="term" value="C:nucleus"/>
    <property type="evidence" value="ECO:0007669"/>
    <property type="project" value="UniProtKB-SubCell"/>
</dbReference>
<dbReference type="FunFam" id="3.30.160.60:FF:000446">
    <property type="entry name" value="Zinc finger protein"/>
    <property type="match status" value="1"/>
</dbReference>
<dbReference type="AlphaFoldDB" id="A0A1B0DHP5"/>
<evidence type="ECO:0000256" key="3">
    <source>
        <dbReference type="ARBA" id="ARBA00022737"/>
    </source>
</evidence>
<evidence type="ECO:0000256" key="1">
    <source>
        <dbReference type="ARBA" id="ARBA00004123"/>
    </source>
</evidence>
<dbReference type="Pfam" id="PF00096">
    <property type="entry name" value="zf-C2H2"/>
    <property type="match status" value="2"/>
</dbReference>
<evidence type="ECO:0000256" key="8">
    <source>
        <dbReference type="ARBA" id="ARBA00037948"/>
    </source>
</evidence>